<dbReference type="CDD" id="cd00616">
    <property type="entry name" value="AHBA_syn"/>
    <property type="match status" value="1"/>
</dbReference>
<evidence type="ECO:0000313" key="6">
    <source>
        <dbReference type="Proteomes" id="UP000503840"/>
    </source>
</evidence>
<dbReference type="EMBL" id="BLVO01000012">
    <property type="protein sequence ID" value="GFM32524.1"/>
    <property type="molecule type" value="Genomic_DNA"/>
</dbReference>
<organism evidence="5 6">
    <name type="scientific">Desulfovibrio subterraneus</name>
    <dbReference type="NCBI Taxonomy" id="2718620"/>
    <lineage>
        <taxon>Bacteria</taxon>
        <taxon>Pseudomonadati</taxon>
        <taxon>Thermodesulfobacteriota</taxon>
        <taxon>Desulfovibrionia</taxon>
        <taxon>Desulfovibrionales</taxon>
        <taxon>Desulfovibrionaceae</taxon>
        <taxon>Desulfovibrio</taxon>
    </lineage>
</organism>
<dbReference type="PANTHER" id="PTHR30244">
    <property type="entry name" value="TRANSAMINASE"/>
    <property type="match status" value="1"/>
</dbReference>
<evidence type="ECO:0000256" key="1">
    <source>
        <dbReference type="ARBA" id="ARBA00037999"/>
    </source>
</evidence>
<dbReference type="GO" id="GO:0030170">
    <property type="term" value="F:pyridoxal phosphate binding"/>
    <property type="evidence" value="ECO:0007669"/>
    <property type="project" value="TreeGrafter"/>
</dbReference>
<reference evidence="5 6" key="1">
    <citation type="submission" date="2020-05" db="EMBL/GenBank/DDBJ databases">
        <title>Draft genome sequence of Desulfovibrio sp. strain HN2T.</title>
        <authorList>
            <person name="Ueno A."/>
            <person name="Tamazawa S."/>
            <person name="Tamamura S."/>
            <person name="Murakami T."/>
            <person name="Kiyama T."/>
            <person name="Inomata H."/>
            <person name="Amano Y."/>
            <person name="Miyakawa K."/>
            <person name="Tamaki H."/>
            <person name="Naganuma T."/>
            <person name="Kaneko K."/>
        </authorList>
    </citation>
    <scope>NUCLEOTIDE SEQUENCE [LARGE SCALE GENOMIC DNA]</scope>
    <source>
        <strain evidence="5 6">HN2</strain>
    </source>
</reference>
<evidence type="ECO:0000256" key="2">
    <source>
        <dbReference type="PIRSR" id="PIRSR000390-1"/>
    </source>
</evidence>
<sequence length="380" mass="41138">MSTQNRIYLSPPHMGGKELEFVQEAFASNFIAPLGPMVTGFENDFAALSGIPHCAALSSGTAALHIAMRQLGISAGDIVLASSLTFIGSVSPITFMGAEPVFIDSDHATWNMDPNLLEDAVKDYCRKGKTPAAVVVTDLYGQCADYDALRSVLDRNGIPLVIDAAESVGATYKGRHAGKGGACAAFSFNGNKIITTSGGGLLAAEDEAFITRSRWLSQQARETAPHYEHREIGYNYRMSNIVAAIGRGQLIALPERVRQKRALFDKYVAALGNLPGIRFMPEAAYGEANRWLTVMLVNEKEFCASPETIRLALDRENIESRPVWKPMHMQPVFKDCDNYGGSVCESLFAEGLCLPSGTAMTDADFDRIIALIKGCAGDRI</sequence>
<dbReference type="AlphaFoldDB" id="A0A7J0BHG2"/>
<gene>
    <name evidence="5" type="primary">epsN</name>
    <name evidence="5" type="ORF">DSM101010T_08890</name>
</gene>
<dbReference type="InterPro" id="IPR015421">
    <property type="entry name" value="PyrdxlP-dep_Trfase_major"/>
</dbReference>
<feature type="modified residue" description="N6-(pyridoxal phosphate)lysine" evidence="3">
    <location>
        <position position="192"/>
    </location>
</feature>
<dbReference type="Gene3D" id="3.40.640.10">
    <property type="entry name" value="Type I PLP-dependent aspartate aminotransferase-like (Major domain)"/>
    <property type="match status" value="1"/>
</dbReference>
<keyword evidence="6" id="KW-1185">Reference proteome</keyword>
<keyword evidence="5" id="KW-0808">Transferase</keyword>
<protein>
    <submittedName>
        <fullName evidence="5">Putative pyridoxal phosphate-dependent aminotransferase EpsN</fullName>
    </submittedName>
</protein>
<dbReference type="InterPro" id="IPR000653">
    <property type="entry name" value="DegT/StrS_aminotransferase"/>
</dbReference>
<accession>A0A7J0BHG2</accession>
<dbReference type="GO" id="GO:0008483">
    <property type="term" value="F:transaminase activity"/>
    <property type="evidence" value="ECO:0007669"/>
    <property type="project" value="UniProtKB-KW"/>
</dbReference>
<dbReference type="PANTHER" id="PTHR30244:SF34">
    <property type="entry name" value="DTDP-4-AMINO-4,6-DIDEOXYGALACTOSE TRANSAMINASE"/>
    <property type="match status" value="1"/>
</dbReference>
<keyword evidence="5" id="KW-0032">Aminotransferase</keyword>
<dbReference type="Proteomes" id="UP000503840">
    <property type="component" value="Unassembled WGS sequence"/>
</dbReference>
<dbReference type="InterPro" id="IPR015422">
    <property type="entry name" value="PyrdxlP-dep_Trfase_small"/>
</dbReference>
<feature type="active site" description="Proton acceptor" evidence="2">
    <location>
        <position position="192"/>
    </location>
</feature>
<dbReference type="Gene3D" id="3.90.1150.10">
    <property type="entry name" value="Aspartate Aminotransferase, domain 1"/>
    <property type="match status" value="1"/>
</dbReference>
<evidence type="ECO:0000256" key="4">
    <source>
        <dbReference type="RuleBase" id="RU004508"/>
    </source>
</evidence>
<comment type="caution">
    <text evidence="5">The sequence shown here is derived from an EMBL/GenBank/DDBJ whole genome shotgun (WGS) entry which is preliminary data.</text>
</comment>
<proteinExistence type="inferred from homology"/>
<dbReference type="InterPro" id="IPR015424">
    <property type="entry name" value="PyrdxlP-dep_Trfase"/>
</dbReference>
<dbReference type="PIRSF" id="PIRSF000390">
    <property type="entry name" value="PLP_StrS"/>
    <property type="match status" value="1"/>
</dbReference>
<evidence type="ECO:0000313" key="5">
    <source>
        <dbReference type="EMBL" id="GFM32524.1"/>
    </source>
</evidence>
<name>A0A7J0BHG2_9BACT</name>
<keyword evidence="3 4" id="KW-0663">Pyridoxal phosphate</keyword>
<dbReference type="GO" id="GO:0000271">
    <property type="term" value="P:polysaccharide biosynthetic process"/>
    <property type="evidence" value="ECO:0007669"/>
    <property type="project" value="TreeGrafter"/>
</dbReference>
<comment type="similarity">
    <text evidence="1 4">Belongs to the DegT/DnrJ/EryC1 family.</text>
</comment>
<dbReference type="RefSeq" id="WP_276512307.1">
    <property type="nucleotide sequence ID" value="NZ_BLVO01000012.1"/>
</dbReference>
<evidence type="ECO:0000256" key="3">
    <source>
        <dbReference type="PIRSR" id="PIRSR000390-2"/>
    </source>
</evidence>
<dbReference type="SUPFAM" id="SSF53383">
    <property type="entry name" value="PLP-dependent transferases"/>
    <property type="match status" value="1"/>
</dbReference>
<dbReference type="Pfam" id="PF01041">
    <property type="entry name" value="DegT_DnrJ_EryC1"/>
    <property type="match status" value="1"/>
</dbReference>